<gene>
    <name evidence="1" type="ORF">EV421DRAFT_1903188</name>
    <name evidence="2" type="ORF">EV421DRAFT_1903192</name>
</gene>
<dbReference type="EMBL" id="JAUEPT010000020">
    <property type="protein sequence ID" value="KAK0444076.1"/>
    <property type="molecule type" value="Genomic_DNA"/>
</dbReference>
<organism evidence="1 3">
    <name type="scientific">Armillaria borealis</name>
    <dbReference type="NCBI Taxonomy" id="47425"/>
    <lineage>
        <taxon>Eukaryota</taxon>
        <taxon>Fungi</taxon>
        <taxon>Dikarya</taxon>
        <taxon>Basidiomycota</taxon>
        <taxon>Agaricomycotina</taxon>
        <taxon>Agaricomycetes</taxon>
        <taxon>Agaricomycetidae</taxon>
        <taxon>Agaricales</taxon>
        <taxon>Marasmiineae</taxon>
        <taxon>Physalacriaceae</taxon>
        <taxon>Armillaria</taxon>
    </lineage>
</organism>
<dbReference type="EMBL" id="JAUEPT010000020">
    <property type="protein sequence ID" value="KAK0444071.1"/>
    <property type="molecule type" value="Genomic_DNA"/>
</dbReference>
<dbReference type="AlphaFoldDB" id="A0AA39JLS1"/>
<comment type="caution">
    <text evidence="1">The sequence shown here is derived from an EMBL/GenBank/DDBJ whole genome shotgun (WGS) entry which is preliminary data.</text>
</comment>
<dbReference type="Proteomes" id="UP001175226">
    <property type="component" value="Unassembled WGS sequence"/>
</dbReference>
<accession>A0AA39JLS1</accession>
<name>A0AA39JLS1_9AGAR</name>
<evidence type="ECO:0000313" key="3">
    <source>
        <dbReference type="Proteomes" id="UP001175226"/>
    </source>
</evidence>
<proteinExistence type="predicted"/>
<reference evidence="1" key="1">
    <citation type="submission" date="2023-06" db="EMBL/GenBank/DDBJ databases">
        <authorList>
            <consortium name="Lawrence Berkeley National Laboratory"/>
            <person name="Ahrendt S."/>
            <person name="Sahu N."/>
            <person name="Indic B."/>
            <person name="Wong-Bajracharya J."/>
            <person name="Merenyi Z."/>
            <person name="Ke H.-M."/>
            <person name="Monk M."/>
            <person name="Kocsube S."/>
            <person name="Drula E."/>
            <person name="Lipzen A."/>
            <person name="Balint B."/>
            <person name="Henrissat B."/>
            <person name="Andreopoulos B."/>
            <person name="Martin F.M."/>
            <person name="Harder C.B."/>
            <person name="Rigling D."/>
            <person name="Ford K.L."/>
            <person name="Foster G.D."/>
            <person name="Pangilinan J."/>
            <person name="Papanicolaou A."/>
            <person name="Barry K."/>
            <person name="LaButti K."/>
            <person name="Viragh M."/>
            <person name="Koriabine M."/>
            <person name="Yan M."/>
            <person name="Riley R."/>
            <person name="Champramary S."/>
            <person name="Plett K.L."/>
            <person name="Tsai I.J."/>
            <person name="Slot J."/>
            <person name="Sipos G."/>
            <person name="Plett J."/>
            <person name="Nagy L.G."/>
            <person name="Grigoriev I.V."/>
        </authorList>
    </citation>
    <scope>NUCLEOTIDE SEQUENCE</scope>
    <source>
        <strain evidence="1">FPL87.14</strain>
    </source>
</reference>
<sequence>MTSRAIPEIGQEFHHRYDLTTSLEGPYFVWPRCTKCSGKREILFELTITRLQDMFSSVAISIATLRERAKQFDITTETVPNVTQCRPKAIVSTATVHQDMNDTSIATTQARFLFRGRSTTTRWIAKVTQCPPKGLVLNGTSGYEQHSHLASRIWSSGLMTENTRLLGGYPNASTMNADVD</sequence>
<keyword evidence="3" id="KW-1185">Reference proteome</keyword>
<protein>
    <submittedName>
        <fullName evidence="1">Uncharacterized protein</fullName>
    </submittedName>
</protein>
<evidence type="ECO:0000313" key="1">
    <source>
        <dbReference type="EMBL" id="KAK0444071.1"/>
    </source>
</evidence>
<evidence type="ECO:0000313" key="2">
    <source>
        <dbReference type="EMBL" id="KAK0444076.1"/>
    </source>
</evidence>